<name>X1VZB0_9ZZZZ</name>
<gene>
    <name evidence="1" type="ORF">S12H4_59742</name>
</gene>
<evidence type="ECO:0000313" key="1">
    <source>
        <dbReference type="EMBL" id="GAJ18140.1"/>
    </source>
</evidence>
<comment type="caution">
    <text evidence="1">The sequence shown here is derived from an EMBL/GenBank/DDBJ whole genome shotgun (WGS) entry which is preliminary data.</text>
</comment>
<dbReference type="AlphaFoldDB" id="X1VZB0"/>
<feature type="non-terminal residue" evidence="1">
    <location>
        <position position="50"/>
    </location>
</feature>
<reference evidence="1" key="1">
    <citation type="journal article" date="2014" name="Front. Microbiol.">
        <title>High frequency of phylogenetically diverse reductive dehalogenase-homologous genes in deep subseafloor sedimentary metagenomes.</title>
        <authorList>
            <person name="Kawai M."/>
            <person name="Futagami T."/>
            <person name="Toyoda A."/>
            <person name="Takaki Y."/>
            <person name="Nishi S."/>
            <person name="Hori S."/>
            <person name="Arai W."/>
            <person name="Tsubouchi T."/>
            <person name="Morono Y."/>
            <person name="Uchiyama I."/>
            <person name="Ito T."/>
            <person name="Fujiyama A."/>
            <person name="Inagaki F."/>
            <person name="Takami H."/>
        </authorList>
    </citation>
    <scope>NUCLEOTIDE SEQUENCE</scope>
    <source>
        <strain evidence="1">Expedition CK06-06</strain>
    </source>
</reference>
<accession>X1VZB0</accession>
<proteinExistence type="predicted"/>
<dbReference type="EMBL" id="BARW01039125">
    <property type="protein sequence ID" value="GAJ18140.1"/>
    <property type="molecule type" value="Genomic_DNA"/>
</dbReference>
<organism evidence="1">
    <name type="scientific">marine sediment metagenome</name>
    <dbReference type="NCBI Taxonomy" id="412755"/>
    <lineage>
        <taxon>unclassified sequences</taxon>
        <taxon>metagenomes</taxon>
        <taxon>ecological metagenomes</taxon>
    </lineage>
</organism>
<protein>
    <submittedName>
        <fullName evidence="1">Uncharacterized protein</fullName>
    </submittedName>
</protein>
<sequence length="50" mass="5482">MAEGLQLVLIQEKSLFAKDYIHLQAMPAFLALQADGEFCGTAVEVTSQVR</sequence>